<feature type="domain" description="Pep3/Vps18 beta-propeller" evidence="8">
    <location>
        <begin position="10"/>
        <end position="270"/>
    </location>
</feature>
<dbReference type="PANTHER" id="PTHR23323">
    <property type="entry name" value="VACUOLAR PROTEIN SORTING-ASSOCIATED PROTEIN"/>
    <property type="match status" value="1"/>
</dbReference>
<dbReference type="GO" id="GO:0007032">
    <property type="term" value="P:endosome organization"/>
    <property type="evidence" value="ECO:0007669"/>
    <property type="project" value="TreeGrafter"/>
</dbReference>
<dbReference type="GO" id="GO:0030674">
    <property type="term" value="F:protein-macromolecule adaptor activity"/>
    <property type="evidence" value="ECO:0007669"/>
    <property type="project" value="TreeGrafter"/>
</dbReference>
<dbReference type="Pfam" id="PF26148">
    <property type="entry name" value="VPS18_RING_C"/>
    <property type="match status" value="1"/>
</dbReference>
<dbReference type="GO" id="GO:0031902">
    <property type="term" value="C:late endosome membrane"/>
    <property type="evidence" value="ECO:0007669"/>
    <property type="project" value="UniProtKB-SubCell"/>
</dbReference>
<accession>A0A3P7HHU5</accession>
<dbReference type="GO" id="GO:0007040">
    <property type="term" value="P:lysosome organization"/>
    <property type="evidence" value="ECO:0007669"/>
    <property type="project" value="TreeGrafter"/>
</dbReference>
<evidence type="ECO:0000313" key="11">
    <source>
        <dbReference type="Proteomes" id="UP000267027"/>
    </source>
</evidence>
<keyword evidence="6" id="KW-0472">Membrane</keyword>
<protein>
    <recommendedName>
        <fullName evidence="2">Vacuolar protein sorting-associated protein 18 homolog</fullName>
    </recommendedName>
</protein>
<dbReference type="GO" id="GO:0008270">
    <property type="term" value="F:zinc ion binding"/>
    <property type="evidence" value="ECO:0007669"/>
    <property type="project" value="UniProtKB-KW"/>
</dbReference>
<sequence>MRTTSFLLLKKKKKKRVRYIFQGLITCVAWNPECIKDGETGSILLGTSQGQECFSKVFYRVDGFLFRSDRINLPPDELPFNKVAYFRWLMLVCQPGRLYSVCASIDMTPPSKSSYMSAANLQTGWITIPEIPPHIFHPFFSTKGRGLQQTSVVSALLLYPPHGEPNRFLWVGPSGITTGKVNLFADKPRDIIEEDDHMDHRRMEGRLDFPIGASLSEYHILLAYPSRLNALSVYTKTVVYEDVWGEDMGNAVGLVSDPTSEFHWLYTSHITMKYKPVDENRYVWRVFLERGDYAKALTIAKSRLHIDPEAHELVLKRQADKYIAEKNFTAAAEILAQSTESFEAVVLKFMSTDEAHRLGLKTLLEKKLDSMTRPEDRIRRDVLIIWLLEVQLAELAEARRDGREQESNELAVHLQRFLMRKNVHDTVVVNKDAVYNLMASHADIDSQLFIAKQIGGTDSLFVFSFTIRFALVLFLTLNFSTSALFSESALKYLEWAVSEQRNSDDVELHNLLILLYAQFRPMKLHEYLVKCGVDKTAIPYDLDFATRTSEQYKLDKSTVHLFCVSELFSEAVELALKRFDEDGIDLAKECAHMMDPDEDDSIMGLEPMYSVEQRRRIWLKIGSFLSFNVQMRVILHSVKIQVELQQAMNDATLTAKEIREKTQRLRNRYVTVIKAGDLCARCDRSLVGRPFYAHTCRHFFHRECLENAMMPYLNEELKTRLSDLVAMEKRLLSQLQAADLVSPASDNFYAGVIYFVSSAINEILGSDCPFCGINAIELIDKPFFTDEEFLADRDSWQID</sequence>
<evidence type="ECO:0000256" key="2">
    <source>
        <dbReference type="ARBA" id="ARBA00017338"/>
    </source>
</evidence>
<dbReference type="InterPro" id="IPR007810">
    <property type="entry name" value="Pep3/Vps18_beta-prop"/>
</dbReference>
<evidence type="ECO:0000256" key="7">
    <source>
        <dbReference type="SAM" id="Coils"/>
    </source>
</evidence>
<comment type="subcellular location">
    <subcellularLocation>
        <location evidence="1">Late endosome membrane</location>
        <topology evidence="1">Peripheral membrane protein</topology>
        <orientation evidence="1">Cytoplasmic side</orientation>
    </subcellularLocation>
</comment>
<gene>
    <name evidence="10" type="ORF">ACOC_LOCUS4988</name>
</gene>
<dbReference type="AlphaFoldDB" id="A0A3P7HHU5"/>
<proteinExistence type="predicted"/>
<feature type="domain" description="Pep3/Vps18 RING C-terminal" evidence="9">
    <location>
        <begin position="674"/>
        <end position="734"/>
    </location>
</feature>
<dbReference type="GO" id="GO:0008333">
    <property type="term" value="P:endosome to lysosome transport"/>
    <property type="evidence" value="ECO:0007669"/>
    <property type="project" value="TreeGrafter"/>
</dbReference>
<dbReference type="Proteomes" id="UP000267027">
    <property type="component" value="Unassembled WGS sequence"/>
</dbReference>
<dbReference type="GO" id="GO:0048284">
    <property type="term" value="P:organelle fusion"/>
    <property type="evidence" value="ECO:0007669"/>
    <property type="project" value="TreeGrafter"/>
</dbReference>
<dbReference type="OrthoDB" id="1845386at2759"/>
<organism evidence="10 11">
    <name type="scientific">Angiostrongylus costaricensis</name>
    <name type="common">Nematode worm</name>
    <dbReference type="NCBI Taxonomy" id="334426"/>
    <lineage>
        <taxon>Eukaryota</taxon>
        <taxon>Metazoa</taxon>
        <taxon>Ecdysozoa</taxon>
        <taxon>Nematoda</taxon>
        <taxon>Chromadorea</taxon>
        <taxon>Rhabditida</taxon>
        <taxon>Rhabditina</taxon>
        <taxon>Rhabditomorpha</taxon>
        <taxon>Strongyloidea</taxon>
        <taxon>Metastrongylidae</taxon>
        <taxon>Angiostrongylus</taxon>
    </lineage>
</organism>
<evidence type="ECO:0000259" key="8">
    <source>
        <dbReference type="Pfam" id="PF05131"/>
    </source>
</evidence>
<keyword evidence="4" id="KW-0863">Zinc-finger</keyword>
<keyword evidence="3" id="KW-0479">Metal-binding</keyword>
<keyword evidence="11" id="KW-1185">Reference proteome</keyword>
<dbReference type="PANTHER" id="PTHR23323:SF26">
    <property type="entry name" value="VACUOLAR PROTEIN SORTING-ASSOCIATED PROTEIN 18 HOMOLOG"/>
    <property type="match status" value="1"/>
</dbReference>
<evidence type="ECO:0000256" key="6">
    <source>
        <dbReference type="ARBA" id="ARBA00023136"/>
    </source>
</evidence>
<evidence type="ECO:0000256" key="1">
    <source>
        <dbReference type="ARBA" id="ARBA00004492"/>
    </source>
</evidence>
<evidence type="ECO:0000256" key="3">
    <source>
        <dbReference type="ARBA" id="ARBA00022723"/>
    </source>
</evidence>
<evidence type="ECO:0000256" key="5">
    <source>
        <dbReference type="ARBA" id="ARBA00022833"/>
    </source>
</evidence>
<dbReference type="STRING" id="334426.A0A3P7HHU5"/>
<name>A0A3P7HHU5_ANGCS</name>
<evidence type="ECO:0000313" key="10">
    <source>
        <dbReference type="EMBL" id="VDM56573.1"/>
    </source>
</evidence>
<evidence type="ECO:0000259" key="9">
    <source>
        <dbReference type="Pfam" id="PF26148"/>
    </source>
</evidence>
<keyword evidence="7" id="KW-0175">Coiled coil</keyword>
<dbReference type="Pfam" id="PF05131">
    <property type="entry name" value="Pep3_Vps18"/>
    <property type="match status" value="1"/>
</dbReference>
<dbReference type="InterPro" id="IPR058919">
    <property type="entry name" value="Pep3/Vps18_RING_C"/>
</dbReference>
<dbReference type="GO" id="GO:0030897">
    <property type="term" value="C:HOPS complex"/>
    <property type="evidence" value="ECO:0007669"/>
    <property type="project" value="TreeGrafter"/>
</dbReference>
<dbReference type="GO" id="GO:0006904">
    <property type="term" value="P:vesicle docking involved in exocytosis"/>
    <property type="evidence" value="ECO:0007669"/>
    <property type="project" value="TreeGrafter"/>
</dbReference>
<keyword evidence="5" id="KW-0862">Zinc</keyword>
<reference evidence="10 11" key="1">
    <citation type="submission" date="2018-11" db="EMBL/GenBank/DDBJ databases">
        <authorList>
            <consortium name="Pathogen Informatics"/>
        </authorList>
    </citation>
    <scope>NUCLEOTIDE SEQUENCE [LARGE SCALE GENOMIC DNA]</scope>
    <source>
        <strain evidence="10 11">Costa Rica</strain>
    </source>
</reference>
<evidence type="ECO:0000256" key="4">
    <source>
        <dbReference type="ARBA" id="ARBA00022771"/>
    </source>
</evidence>
<dbReference type="EMBL" id="UYYA01003841">
    <property type="protein sequence ID" value="VDM56573.1"/>
    <property type="molecule type" value="Genomic_DNA"/>
</dbReference>
<feature type="coiled-coil region" evidence="7">
    <location>
        <begin position="641"/>
        <end position="668"/>
    </location>
</feature>